<dbReference type="Gene3D" id="3.60.60.10">
    <property type="entry name" value="Penicillin V Acylase, Chain A"/>
    <property type="match status" value="1"/>
</dbReference>
<dbReference type="Proteomes" id="UP000094527">
    <property type="component" value="Unassembled WGS sequence"/>
</dbReference>
<proteinExistence type="predicted"/>
<dbReference type="AlphaFoldDB" id="A0A1D2N5Z3"/>
<dbReference type="InterPro" id="IPR047801">
    <property type="entry name" value="Peptidase_C45"/>
</dbReference>
<dbReference type="PANTHER" id="PTHR34180:SF1">
    <property type="entry name" value="BETA-ALANYL-DOPAMINE_CARCININE HYDROLASE"/>
    <property type="match status" value="1"/>
</dbReference>
<dbReference type="EMBL" id="LJIJ01000192">
    <property type="protein sequence ID" value="ODN00693.1"/>
    <property type="molecule type" value="Genomic_DNA"/>
</dbReference>
<dbReference type="InterPro" id="IPR005079">
    <property type="entry name" value="Peptidase_C45_hydrolase"/>
</dbReference>
<sequence length="82" mass="9391">MESSVHRHKAIGRHLTPTNIDKVKEILSDQSDNEYPVFRCGKKQDYVKTVAVGIFNVTKRKWYIYMEPPATSSPVAILPLDM</sequence>
<reference evidence="2 3" key="1">
    <citation type="journal article" date="2016" name="Genome Biol. Evol.">
        <title>Gene Family Evolution Reflects Adaptation to Soil Environmental Stressors in the Genome of the Collembolan Orchesella cincta.</title>
        <authorList>
            <person name="Faddeeva-Vakhrusheva A."/>
            <person name="Derks M.F."/>
            <person name="Anvar S.Y."/>
            <person name="Agamennone V."/>
            <person name="Suring W."/>
            <person name="Smit S."/>
            <person name="van Straalen N.M."/>
            <person name="Roelofs D."/>
        </authorList>
    </citation>
    <scope>NUCLEOTIDE SEQUENCE [LARGE SCALE GENOMIC DNA]</scope>
    <source>
        <tissue evidence="2">Mixed pool</tissue>
    </source>
</reference>
<feature type="domain" description="Peptidase C45 hydrolase" evidence="1">
    <location>
        <begin position="2"/>
        <end position="69"/>
    </location>
</feature>
<evidence type="ECO:0000313" key="2">
    <source>
        <dbReference type="EMBL" id="ODN00693.1"/>
    </source>
</evidence>
<accession>A0A1D2N5Z3</accession>
<organism evidence="2 3">
    <name type="scientific">Orchesella cincta</name>
    <name type="common">Springtail</name>
    <name type="synonym">Podura cincta</name>
    <dbReference type="NCBI Taxonomy" id="48709"/>
    <lineage>
        <taxon>Eukaryota</taxon>
        <taxon>Metazoa</taxon>
        <taxon>Ecdysozoa</taxon>
        <taxon>Arthropoda</taxon>
        <taxon>Hexapoda</taxon>
        <taxon>Collembola</taxon>
        <taxon>Entomobryomorpha</taxon>
        <taxon>Entomobryoidea</taxon>
        <taxon>Orchesellidae</taxon>
        <taxon>Orchesellinae</taxon>
        <taxon>Orchesella</taxon>
    </lineage>
</organism>
<keyword evidence="3" id="KW-1185">Reference proteome</keyword>
<dbReference type="OrthoDB" id="189997at2759"/>
<evidence type="ECO:0000259" key="1">
    <source>
        <dbReference type="Pfam" id="PF03417"/>
    </source>
</evidence>
<name>A0A1D2N5Z3_ORCCI</name>
<dbReference type="Pfam" id="PF03417">
    <property type="entry name" value="AAT"/>
    <property type="match status" value="1"/>
</dbReference>
<dbReference type="STRING" id="48709.A0A1D2N5Z3"/>
<evidence type="ECO:0000313" key="3">
    <source>
        <dbReference type="Proteomes" id="UP000094527"/>
    </source>
</evidence>
<protein>
    <recommendedName>
        <fullName evidence="1">Peptidase C45 hydrolase domain-containing protein</fullName>
    </recommendedName>
</protein>
<comment type="caution">
    <text evidence="2">The sequence shown here is derived from an EMBL/GenBank/DDBJ whole genome shotgun (WGS) entry which is preliminary data.</text>
</comment>
<gene>
    <name evidence="2" type="ORF">Ocin01_05995</name>
</gene>
<dbReference type="PANTHER" id="PTHR34180">
    <property type="entry name" value="PEPTIDASE C45"/>
    <property type="match status" value="1"/>
</dbReference>